<comment type="similarity">
    <text evidence="1 5">Belongs to the carnitine/choline acetyltransferase family.</text>
</comment>
<dbReference type="PANTHER" id="PTHR22589:SF103">
    <property type="entry name" value="CARNITINE O-ACETYL-TRANSFERASE, ISOFORM A-RELATED"/>
    <property type="match status" value="1"/>
</dbReference>
<dbReference type="AlphaFoldDB" id="A0AA36HAM2"/>
<dbReference type="FunFam" id="3.30.559.10:FF:000049">
    <property type="entry name" value="Choline O-acetyltransferase, putative"/>
    <property type="match status" value="1"/>
</dbReference>
<reference evidence="7" key="1">
    <citation type="submission" date="2023-07" db="EMBL/GenBank/DDBJ databases">
        <authorList>
            <consortium name="CYATHOMIX"/>
        </authorList>
    </citation>
    <scope>NUCLEOTIDE SEQUENCE</scope>
    <source>
        <strain evidence="7">N/A</strain>
    </source>
</reference>
<evidence type="ECO:0000313" key="7">
    <source>
        <dbReference type="EMBL" id="CAJ0607082.1"/>
    </source>
</evidence>
<evidence type="ECO:0000313" key="8">
    <source>
        <dbReference type="Proteomes" id="UP001176961"/>
    </source>
</evidence>
<keyword evidence="2 5" id="KW-0808">Transferase</keyword>
<evidence type="ECO:0000259" key="6">
    <source>
        <dbReference type="Pfam" id="PF00755"/>
    </source>
</evidence>
<evidence type="ECO:0000256" key="1">
    <source>
        <dbReference type="ARBA" id="ARBA00005232"/>
    </source>
</evidence>
<dbReference type="PANTHER" id="PTHR22589">
    <property type="entry name" value="CARNITINE O-ACYLTRANSFERASE"/>
    <property type="match status" value="1"/>
</dbReference>
<keyword evidence="3 5" id="KW-0012">Acyltransferase</keyword>
<dbReference type="Pfam" id="PF00755">
    <property type="entry name" value="Carn_acyltransf"/>
    <property type="match status" value="1"/>
</dbReference>
<dbReference type="SUPFAM" id="SSF52777">
    <property type="entry name" value="CoA-dependent acyltransferases"/>
    <property type="match status" value="2"/>
</dbReference>
<dbReference type="GO" id="GO:0004092">
    <property type="term" value="F:carnitine O-acetyltransferase activity"/>
    <property type="evidence" value="ECO:0007669"/>
    <property type="project" value="TreeGrafter"/>
</dbReference>
<feature type="domain" description="Choline/carnitine acyltransferase" evidence="6">
    <location>
        <begin position="51"/>
        <end position="619"/>
    </location>
</feature>
<dbReference type="InterPro" id="IPR039551">
    <property type="entry name" value="Cho/carn_acyl_trans"/>
</dbReference>
<proteinExistence type="inferred from homology"/>
<evidence type="ECO:0000256" key="2">
    <source>
        <dbReference type="ARBA" id="ARBA00022679"/>
    </source>
</evidence>
<dbReference type="InterPro" id="IPR042231">
    <property type="entry name" value="Cho/carn_acyl_trans_2"/>
</dbReference>
<evidence type="ECO:0000256" key="4">
    <source>
        <dbReference type="PIRSR" id="PIRSR600542-1"/>
    </source>
</evidence>
<dbReference type="GO" id="GO:0019254">
    <property type="term" value="P:carnitine metabolic process, CoA-linked"/>
    <property type="evidence" value="ECO:0007669"/>
    <property type="project" value="TreeGrafter"/>
</dbReference>
<gene>
    <name evidence="7" type="ORF">CYNAS_LOCUS19065</name>
</gene>
<evidence type="ECO:0000256" key="5">
    <source>
        <dbReference type="RuleBase" id="RU003801"/>
    </source>
</evidence>
<feature type="active site" description="Proton acceptor" evidence="4">
    <location>
        <position position="354"/>
    </location>
</feature>
<dbReference type="GO" id="GO:0005777">
    <property type="term" value="C:peroxisome"/>
    <property type="evidence" value="ECO:0007669"/>
    <property type="project" value="TreeGrafter"/>
</dbReference>
<dbReference type="Gene3D" id="3.30.559.10">
    <property type="entry name" value="Chloramphenicol acetyltransferase-like domain"/>
    <property type="match status" value="1"/>
</dbReference>
<dbReference type="Proteomes" id="UP001176961">
    <property type="component" value="Unassembled WGS sequence"/>
</dbReference>
<protein>
    <recommendedName>
        <fullName evidence="6">Choline/carnitine acyltransferase domain-containing protein</fullName>
    </recommendedName>
</protein>
<sequence length="639" mass="72437">MLARRLAAFRPDIAANWLAASSGIPSRRPQIAALQEQNFSTAQKYAILPKLPVPDPHNTLKHFLQFAKPLQTEKEFEHTKSVVKDFVQNELPTLQKLLEQRATKLNNWLTPWWLNVAYLQARTPLPVVTSPGLTFPQLPCTGKDSQIEHAAQMTQATTEYYLKVMKNQLPQDMSGKTPFDMGQYKYMFGTTRIPRKGCDEIRYGFTNENQPRHIAVIHNGHVFSMPVLNKARQPLSISALMALFREIIEKSPERLSHAVGIVSSDKRDRWAEIYKQLEAHSQNAANLRCIEDALFVVCLDQESEPEKGYTERDEHARQVMHGGGTKVNSCNRWYDKTLQLIAGKNGYCGLCYEHTPAEGPPVAALMDYICDRFDSKDFDDDSQVCDEHPKRLDFDLNDAQKAQIEKSGKKMDKVADDLEVAAHTFKRYGKNYPKSLEMSPDSWIQTAFQLAFYRIHSAVPPTYETATLRKFTEGRTENARSPNVLADIFVKKMASGREKVGELFKALKAATDSHKHYVKECMDGAGMDRHLLAWNLLAAENGLPKPSILQTSAYEHLSHFQVSTSQVPTRHLIQLFFGPSAPDCYGVCYNPQEKELHFAITSYRSCGSTSAKRFAKELDRALNDMNSICKKALREQSKL</sequence>
<organism evidence="7 8">
    <name type="scientific">Cylicocyclus nassatus</name>
    <name type="common">Nematode worm</name>
    <dbReference type="NCBI Taxonomy" id="53992"/>
    <lineage>
        <taxon>Eukaryota</taxon>
        <taxon>Metazoa</taxon>
        <taxon>Ecdysozoa</taxon>
        <taxon>Nematoda</taxon>
        <taxon>Chromadorea</taxon>
        <taxon>Rhabditida</taxon>
        <taxon>Rhabditina</taxon>
        <taxon>Rhabditomorpha</taxon>
        <taxon>Strongyloidea</taxon>
        <taxon>Strongylidae</taxon>
        <taxon>Cylicocyclus</taxon>
    </lineage>
</organism>
<keyword evidence="8" id="KW-1185">Reference proteome</keyword>
<comment type="caution">
    <text evidence="7">The sequence shown here is derived from an EMBL/GenBank/DDBJ whole genome shotgun (WGS) entry which is preliminary data.</text>
</comment>
<accession>A0AA36HAM2</accession>
<dbReference type="PROSITE" id="PS00440">
    <property type="entry name" value="ACYLTRANSF_C_2"/>
    <property type="match status" value="1"/>
</dbReference>
<dbReference type="InterPro" id="IPR023213">
    <property type="entry name" value="CAT-like_dom_sf"/>
</dbReference>
<dbReference type="InterPro" id="IPR000542">
    <property type="entry name" value="Carn_acyl_trans"/>
</dbReference>
<evidence type="ECO:0000256" key="3">
    <source>
        <dbReference type="ARBA" id="ARBA00023315"/>
    </source>
</evidence>
<name>A0AA36HAM2_CYLNA</name>
<dbReference type="EMBL" id="CATQJL010000316">
    <property type="protein sequence ID" value="CAJ0607082.1"/>
    <property type="molecule type" value="Genomic_DNA"/>
</dbReference>
<dbReference type="Gene3D" id="3.30.559.70">
    <property type="entry name" value="Choline/Carnitine o-acyltransferase, domain 2"/>
    <property type="match status" value="1"/>
</dbReference>